<proteinExistence type="predicted"/>
<dbReference type="SUPFAM" id="SSF57362">
    <property type="entry name" value="BPTI-like"/>
    <property type="match status" value="1"/>
</dbReference>
<organism evidence="2 3">
    <name type="scientific">Necator americanus</name>
    <name type="common">Human hookworm</name>
    <dbReference type="NCBI Taxonomy" id="51031"/>
    <lineage>
        <taxon>Eukaryota</taxon>
        <taxon>Metazoa</taxon>
        <taxon>Ecdysozoa</taxon>
        <taxon>Nematoda</taxon>
        <taxon>Chromadorea</taxon>
        <taxon>Rhabditida</taxon>
        <taxon>Rhabditina</taxon>
        <taxon>Rhabditomorpha</taxon>
        <taxon>Strongyloidea</taxon>
        <taxon>Ancylostomatidae</taxon>
        <taxon>Bunostominae</taxon>
        <taxon>Necator</taxon>
    </lineage>
</organism>
<comment type="caution">
    <text evidence="2">The sequence shown here is derived from an EMBL/GenBank/DDBJ whole genome shotgun (WGS) entry which is preliminary data.</text>
</comment>
<gene>
    <name evidence="2" type="primary">Necator_chrV.g20912</name>
    <name evidence="2" type="ORF">RB195_016119</name>
</gene>
<dbReference type="PROSITE" id="PS50279">
    <property type="entry name" value="BPTI_KUNITZ_2"/>
    <property type="match status" value="1"/>
</dbReference>
<evidence type="ECO:0000313" key="2">
    <source>
        <dbReference type="EMBL" id="KAK6758703.1"/>
    </source>
</evidence>
<protein>
    <recommendedName>
        <fullName evidence="1">BPTI/Kunitz inhibitor domain-containing protein</fullName>
    </recommendedName>
</protein>
<dbReference type="Gene3D" id="4.10.410.10">
    <property type="entry name" value="Pancreatic trypsin inhibitor Kunitz domain"/>
    <property type="match status" value="1"/>
</dbReference>
<dbReference type="Proteomes" id="UP001303046">
    <property type="component" value="Unassembled WGS sequence"/>
</dbReference>
<reference evidence="2 3" key="1">
    <citation type="submission" date="2023-08" db="EMBL/GenBank/DDBJ databases">
        <title>A Necator americanus chromosomal reference genome.</title>
        <authorList>
            <person name="Ilik V."/>
            <person name="Petrzelkova K.J."/>
            <person name="Pardy F."/>
            <person name="Fuh T."/>
            <person name="Niatou-Singa F.S."/>
            <person name="Gouil Q."/>
            <person name="Baker L."/>
            <person name="Ritchie M.E."/>
            <person name="Jex A.R."/>
            <person name="Gazzola D."/>
            <person name="Li H."/>
            <person name="Toshio Fujiwara R."/>
            <person name="Zhan B."/>
            <person name="Aroian R.V."/>
            <person name="Pafco B."/>
            <person name="Schwarz E.M."/>
        </authorList>
    </citation>
    <scope>NUCLEOTIDE SEQUENCE [LARGE SCALE GENOMIC DNA]</scope>
    <source>
        <strain evidence="2 3">Aroian</strain>
        <tissue evidence="2">Whole animal</tissue>
    </source>
</reference>
<accession>A0ABR1E8A3</accession>
<dbReference type="SMART" id="SM00131">
    <property type="entry name" value="KU"/>
    <property type="match status" value="1"/>
</dbReference>
<evidence type="ECO:0000259" key="1">
    <source>
        <dbReference type="PROSITE" id="PS50279"/>
    </source>
</evidence>
<dbReference type="EMBL" id="JAVFWL010000005">
    <property type="protein sequence ID" value="KAK6758703.1"/>
    <property type="molecule type" value="Genomic_DNA"/>
</dbReference>
<dbReference type="InterPro" id="IPR020901">
    <property type="entry name" value="Prtase_inh_Kunz-CS"/>
</dbReference>
<dbReference type="PROSITE" id="PS00280">
    <property type="entry name" value="BPTI_KUNITZ_1"/>
    <property type="match status" value="1"/>
</dbReference>
<evidence type="ECO:0000313" key="3">
    <source>
        <dbReference type="Proteomes" id="UP001303046"/>
    </source>
</evidence>
<feature type="domain" description="BPTI/Kunitz inhibitor" evidence="1">
    <location>
        <begin position="9"/>
        <end position="34"/>
    </location>
</feature>
<dbReference type="PRINTS" id="PR00759">
    <property type="entry name" value="BASICPTASE"/>
</dbReference>
<dbReference type="Pfam" id="PF00014">
    <property type="entry name" value="Kunitz_BPTI"/>
    <property type="match status" value="1"/>
</dbReference>
<dbReference type="InterPro" id="IPR036880">
    <property type="entry name" value="Kunitz_BPTI_sf"/>
</dbReference>
<sequence length="110" mass="11873">MPRFKEGICQPFMYNGCNGNGNRFESAAECKRICIDGNGATSLQRDDATAGLQASMRSACRAEYSTDHLIPQQCTTAGQSCSSGYQCNAGFCCPTSGKDFIFFPVVEFSP</sequence>
<dbReference type="InterPro" id="IPR002223">
    <property type="entry name" value="Kunitz_BPTI"/>
</dbReference>
<keyword evidence="3" id="KW-1185">Reference proteome</keyword>
<name>A0ABR1E8A3_NECAM</name>